<sequence length="169" mass="19112">MPVQHRALYTYTPFLQEVIARFKYRGDAEIARLFSGDLKKASRELGHIDIVTVIPLMEERLWERGFNQGLLLAEKFPYVELLERTGAAEKQSKRHRQARIEALDGVFQLTEKGMNVSYDGKRILLIDDIYTTGATLHAAASVFYTNGAKEIFGLTVARATGSLKKTFNT</sequence>
<reference evidence="3 4" key="1">
    <citation type="submission" date="2017-10" db="EMBL/GenBank/DDBJ databases">
        <title>Bacillus sp. nov., a halophilic bacterium isolated from a Keqin Lake.</title>
        <authorList>
            <person name="Wang H."/>
        </authorList>
    </citation>
    <scope>NUCLEOTIDE SEQUENCE [LARGE SCALE GENOMIC DNA]</scope>
    <source>
        <strain evidence="3 4">KCTC 13187</strain>
    </source>
</reference>
<gene>
    <name evidence="3" type="ORF">CR203_07545</name>
</gene>
<dbReference type="InterPro" id="IPR000836">
    <property type="entry name" value="PRTase_dom"/>
</dbReference>
<feature type="domain" description="Phosphoribosyltransferase" evidence="2">
    <location>
        <begin position="116"/>
        <end position="151"/>
    </location>
</feature>
<protein>
    <recommendedName>
        <fullName evidence="2">Phosphoribosyltransferase domain-containing protein</fullName>
    </recommendedName>
</protein>
<name>A0A3A9KKJ2_9BACI</name>
<dbReference type="Proteomes" id="UP000281498">
    <property type="component" value="Unassembled WGS sequence"/>
</dbReference>
<dbReference type="InterPro" id="IPR051910">
    <property type="entry name" value="ComF/GntX_DNA_util-trans"/>
</dbReference>
<dbReference type="AlphaFoldDB" id="A0A3A9KKJ2"/>
<dbReference type="EMBL" id="PDOE01000002">
    <property type="protein sequence ID" value="RKL68325.1"/>
    <property type="molecule type" value="Genomic_DNA"/>
</dbReference>
<dbReference type="Pfam" id="PF00156">
    <property type="entry name" value="Pribosyltran"/>
    <property type="match status" value="1"/>
</dbReference>
<proteinExistence type="inferred from homology"/>
<dbReference type="PANTHER" id="PTHR47505:SF1">
    <property type="entry name" value="DNA UTILIZATION PROTEIN YHGH"/>
    <property type="match status" value="1"/>
</dbReference>
<keyword evidence="4" id="KW-1185">Reference proteome</keyword>
<evidence type="ECO:0000259" key="2">
    <source>
        <dbReference type="Pfam" id="PF00156"/>
    </source>
</evidence>
<dbReference type="CDD" id="cd06223">
    <property type="entry name" value="PRTases_typeI"/>
    <property type="match status" value="1"/>
</dbReference>
<dbReference type="PANTHER" id="PTHR47505">
    <property type="entry name" value="DNA UTILIZATION PROTEIN YHGH"/>
    <property type="match status" value="1"/>
</dbReference>
<organism evidence="3 4">
    <name type="scientific">Salipaludibacillus neizhouensis</name>
    <dbReference type="NCBI Taxonomy" id="885475"/>
    <lineage>
        <taxon>Bacteria</taxon>
        <taxon>Bacillati</taxon>
        <taxon>Bacillota</taxon>
        <taxon>Bacilli</taxon>
        <taxon>Bacillales</taxon>
        <taxon>Bacillaceae</taxon>
    </lineage>
</organism>
<accession>A0A3A9KKJ2</accession>
<comment type="caution">
    <text evidence="3">The sequence shown here is derived from an EMBL/GenBank/DDBJ whole genome shotgun (WGS) entry which is preliminary data.</text>
</comment>
<dbReference type="Gene3D" id="3.40.50.2020">
    <property type="match status" value="1"/>
</dbReference>
<evidence type="ECO:0000313" key="4">
    <source>
        <dbReference type="Proteomes" id="UP000281498"/>
    </source>
</evidence>
<dbReference type="InterPro" id="IPR029057">
    <property type="entry name" value="PRTase-like"/>
</dbReference>
<evidence type="ECO:0000256" key="1">
    <source>
        <dbReference type="ARBA" id="ARBA00008007"/>
    </source>
</evidence>
<evidence type="ECO:0000313" key="3">
    <source>
        <dbReference type="EMBL" id="RKL68325.1"/>
    </source>
</evidence>
<comment type="similarity">
    <text evidence="1">Belongs to the ComF/GntX family.</text>
</comment>
<dbReference type="SUPFAM" id="SSF53271">
    <property type="entry name" value="PRTase-like"/>
    <property type="match status" value="1"/>
</dbReference>